<accession>A0A098LG38</accession>
<feature type="binding site" description="in dimeric form" evidence="20">
    <location>
        <position position="169"/>
    </location>
    <ligand>
        <name>Ca(2+)</name>
        <dbReference type="ChEBI" id="CHEBI:29108"/>
        <label>1</label>
    </ligand>
</feature>
<feature type="active site" description="Proton acceptor" evidence="19">
    <location>
        <position position="128"/>
    </location>
</feature>
<keyword evidence="9" id="KW-0812">Transmembrane</keyword>
<keyword evidence="12" id="KW-0378">Hydrolase</keyword>
<evidence type="ECO:0000256" key="7">
    <source>
        <dbReference type="ARBA" id="ARBA00013278"/>
    </source>
</evidence>
<reference evidence="21 22" key="1">
    <citation type="submission" date="2014-09" db="EMBL/GenBank/DDBJ databases">
        <title>Sporocytophaga myxococcoides PG-01 genome sequencing.</title>
        <authorList>
            <person name="Liu L."/>
            <person name="Gao P.J."/>
            <person name="Chen G.J."/>
            <person name="Wang L.S."/>
        </authorList>
    </citation>
    <scope>NUCLEOTIDE SEQUENCE [LARGE SCALE GENOMIC DNA]</scope>
    <source>
        <strain evidence="21 22">PG-01</strain>
    </source>
</reference>
<comment type="subcellular location">
    <subcellularLocation>
        <location evidence="3">Cell outer membrane</location>
        <topology evidence="3">Multi-pass membrane protein</topology>
    </subcellularLocation>
</comment>
<evidence type="ECO:0000313" key="22">
    <source>
        <dbReference type="Proteomes" id="UP000030185"/>
    </source>
</evidence>
<sequence>MVWELFLSPGNLSGQQLSQDSLIKLIDQAPSFTIFRENYFITGVPYNEKPSRYNSDIKFQISFKQRLTKTVLPLNTYLYLIYTQKTFWEVYRKSSPFRDSNYNPGFGLGKFLFKNNIQYALVSLTAEHESNGKDSIYSRSWNFISLSYMMFFKNKRFLIRAWYPFGYEDNASLLDYIGYGELNFFWDLRQQRLKLNITARKGASMDLKGSIQIGLFYRLFNFSNQYLYLQIYEGYAENLLYYNDLTSKIRLGWAITPAKLIID</sequence>
<evidence type="ECO:0000256" key="15">
    <source>
        <dbReference type="ARBA" id="ARBA00023098"/>
    </source>
</evidence>
<dbReference type="SUPFAM" id="SSF56931">
    <property type="entry name" value="Outer membrane phospholipase A (OMPLA)"/>
    <property type="match status" value="1"/>
</dbReference>
<evidence type="ECO:0000256" key="13">
    <source>
        <dbReference type="ARBA" id="ARBA00022837"/>
    </source>
</evidence>
<dbReference type="Pfam" id="PF02253">
    <property type="entry name" value="PLA1"/>
    <property type="match status" value="1"/>
</dbReference>
<evidence type="ECO:0000256" key="9">
    <source>
        <dbReference type="ARBA" id="ARBA00022692"/>
    </source>
</evidence>
<dbReference type="GO" id="GO:0009279">
    <property type="term" value="C:cell outer membrane"/>
    <property type="evidence" value="ECO:0007669"/>
    <property type="project" value="UniProtKB-SubCell"/>
</dbReference>
<evidence type="ECO:0000256" key="12">
    <source>
        <dbReference type="ARBA" id="ARBA00022801"/>
    </source>
</evidence>
<protein>
    <recommendedName>
        <fullName evidence="18">Phosphatidylcholine 1-acylhydrolase</fullName>
        <ecNumber evidence="6">3.1.1.32</ecNumber>
        <ecNumber evidence="7">3.1.1.4</ecNumber>
    </recommendedName>
</protein>
<proteinExistence type="inferred from homology"/>
<dbReference type="eggNOG" id="COG2829">
    <property type="taxonomic scope" value="Bacteria"/>
</dbReference>
<comment type="catalytic activity">
    <reaction evidence="2">
        <text>a 1,2-diacyl-sn-glycero-3-phosphocholine + H2O = a 1-acyl-sn-glycero-3-phosphocholine + a fatty acid + H(+)</text>
        <dbReference type="Rhea" id="RHEA:15801"/>
        <dbReference type="ChEBI" id="CHEBI:15377"/>
        <dbReference type="ChEBI" id="CHEBI:15378"/>
        <dbReference type="ChEBI" id="CHEBI:28868"/>
        <dbReference type="ChEBI" id="CHEBI:57643"/>
        <dbReference type="ChEBI" id="CHEBI:58168"/>
        <dbReference type="EC" id="3.1.1.4"/>
    </reaction>
</comment>
<keyword evidence="15" id="KW-0443">Lipid metabolism</keyword>
<comment type="catalytic activity">
    <reaction evidence="1">
        <text>a 1,2-diacyl-sn-glycero-3-phosphocholine + H2O = a 2-acyl-sn-glycero-3-phosphocholine + a fatty acid + H(+)</text>
        <dbReference type="Rhea" id="RHEA:18689"/>
        <dbReference type="ChEBI" id="CHEBI:15377"/>
        <dbReference type="ChEBI" id="CHEBI:15378"/>
        <dbReference type="ChEBI" id="CHEBI:28868"/>
        <dbReference type="ChEBI" id="CHEBI:57643"/>
        <dbReference type="ChEBI" id="CHEBI:57875"/>
        <dbReference type="EC" id="3.1.1.32"/>
    </reaction>
</comment>
<keyword evidence="11" id="KW-0732">Signal</keyword>
<evidence type="ECO:0000256" key="14">
    <source>
        <dbReference type="ARBA" id="ARBA00022963"/>
    </source>
</evidence>
<comment type="caution">
    <text evidence="21">The sequence shown here is derived from an EMBL/GenBank/DDBJ whole genome shotgun (WGS) entry which is preliminary data.</text>
</comment>
<dbReference type="GO" id="GO:0008970">
    <property type="term" value="F:phospholipase A1 activity"/>
    <property type="evidence" value="ECO:0007669"/>
    <property type="project" value="UniProtKB-EC"/>
</dbReference>
<dbReference type="EC" id="3.1.1.32" evidence="6"/>
<name>A0A098LG38_9BACT</name>
<feature type="binding site" description="in dimeric form" evidence="20">
    <location>
        <position position="94"/>
    </location>
    <ligand>
        <name>Ca(2+)</name>
        <dbReference type="ChEBI" id="CHEBI:29108"/>
        <label>1</label>
    </ligand>
</feature>
<evidence type="ECO:0000256" key="4">
    <source>
        <dbReference type="ARBA" id="ARBA00010525"/>
    </source>
</evidence>
<dbReference type="InterPro" id="IPR036541">
    <property type="entry name" value="PLipase_A1_sf"/>
</dbReference>
<organism evidence="21 22">
    <name type="scientific">Sporocytophaga myxococcoides</name>
    <dbReference type="NCBI Taxonomy" id="153721"/>
    <lineage>
        <taxon>Bacteria</taxon>
        <taxon>Pseudomonadati</taxon>
        <taxon>Bacteroidota</taxon>
        <taxon>Cytophagia</taxon>
        <taxon>Cytophagales</taxon>
        <taxon>Cytophagaceae</taxon>
        <taxon>Sporocytophaga</taxon>
    </lineage>
</organism>
<keyword evidence="8" id="KW-1134">Transmembrane beta strand</keyword>
<dbReference type="GO" id="GO:0004623">
    <property type="term" value="F:phospholipase A2 activity"/>
    <property type="evidence" value="ECO:0007669"/>
    <property type="project" value="UniProtKB-EC"/>
</dbReference>
<evidence type="ECO:0000256" key="20">
    <source>
        <dbReference type="PIRSR" id="PIRSR603187-2"/>
    </source>
</evidence>
<comment type="cofactor">
    <cofactor evidence="20">
        <name>Ca(2+)</name>
        <dbReference type="ChEBI" id="CHEBI:29108"/>
    </cofactor>
    <text evidence="20">Binds 1 Ca(2+) ion per monomer.</text>
</comment>
<comment type="similarity">
    <text evidence="4">Belongs to the phospholipase A1 family.</text>
</comment>
<evidence type="ECO:0000256" key="1">
    <source>
        <dbReference type="ARBA" id="ARBA00000111"/>
    </source>
</evidence>
<feature type="binding site" description="in dimeric form" evidence="20">
    <location>
        <position position="138"/>
    </location>
    <ligand>
        <name>Ca(2+)</name>
        <dbReference type="ChEBI" id="CHEBI:29108"/>
        <label>1</label>
    </ligand>
</feature>
<evidence type="ECO:0000256" key="18">
    <source>
        <dbReference type="ARBA" id="ARBA00032375"/>
    </source>
</evidence>
<evidence type="ECO:0000256" key="17">
    <source>
        <dbReference type="ARBA" id="ARBA00023237"/>
    </source>
</evidence>
<evidence type="ECO:0000256" key="5">
    <source>
        <dbReference type="ARBA" id="ARBA00011702"/>
    </source>
</evidence>
<dbReference type="PANTHER" id="PTHR40457:SF1">
    <property type="entry name" value="PHOSPHOLIPASE A1"/>
    <property type="match status" value="1"/>
</dbReference>
<dbReference type="PANTHER" id="PTHR40457">
    <property type="entry name" value="PHOSPHOLIPASE A1"/>
    <property type="match status" value="1"/>
</dbReference>
<dbReference type="GO" id="GO:0016042">
    <property type="term" value="P:lipid catabolic process"/>
    <property type="evidence" value="ECO:0007669"/>
    <property type="project" value="UniProtKB-KW"/>
</dbReference>
<keyword evidence="22" id="KW-1185">Reference proteome</keyword>
<evidence type="ECO:0000313" key="21">
    <source>
        <dbReference type="EMBL" id="GAL85402.1"/>
    </source>
</evidence>
<evidence type="ECO:0000256" key="11">
    <source>
        <dbReference type="ARBA" id="ARBA00022729"/>
    </source>
</evidence>
<feature type="active site" description="Nucleophile" evidence="19">
    <location>
        <position position="130"/>
    </location>
</feature>
<dbReference type="EC" id="3.1.1.4" evidence="7"/>
<evidence type="ECO:0000256" key="16">
    <source>
        <dbReference type="ARBA" id="ARBA00023136"/>
    </source>
</evidence>
<dbReference type="GO" id="GO:0046872">
    <property type="term" value="F:metal ion binding"/>
    <property type="evidence" value="ECO:0007669"/>
    <property type="project" value="UniProtKB-KW"/>
</dbReference>
<comment type="subunit">
    <text evidence="5">Homodimer; dimerization is reversible, and the dimeric form is the active one.</text>
</comment>
<keyword evidence="17" id="KW-0998">Cell outer membrane</keyword>
<evidence type="ECO:0000256" key="8">
    <source>
        <dbReference type="ARBA" id="ARBA00022452"/>
    </source>
</evidence>
<evidence type="ECO:0000256" key="19">
    <source>
        <dbReference type="PIRSR" id="PIRSR603187-1"/>
    </source>
</evidence>
<dbReference type="Proteomes" id="UP000030185">
    <property type="component" value="Unassembled WGS sequence"/>
</dbReference>
<keyword evidence="16" id="KW-0472">Membrane</keyword>
<evidence type="ECO:0000256" key="2">
    <source>
        <dbReference type="ARBA" id="ARBA00001604"/>
    </source>
</evidence>
<keyword evidence="14" id="KW-0442">Lipid degradation</keyword>
<dbReference type="STRING" id="153721.MYP_2631"/>
<evidence type="ECO:0000256" key="10">
    <source>
        <dbReference type="ARBA" id="ARBA00022723"/>
    </source>
</evidence>
<dbReference type="AlphaFoldDB" id="A0A098LG38"/>
<dbReference type="Gene3D" id="2.40.230.10">
    <property type="entry name" value="Phospholipase A1"/>
    <property type="match status" value="1"/>
</dbReference>
<evidence type="ECO:0000256" key="6">
    <source>
        <dbReference type="ARBA" id="ARBA00013179"/>
    </source>
</evidence>
<keyword evidence="13 20" id="KW-0106">Calcium</keyword>
<dbReference type="PRINTS" id="PR01486">
    <property type="entry name" value="PHPHLIPASEA1"/>
</dbReference>
<gene>
    <name evidence="21" type="ORF">MYP_2631</name>
</gene>
<dbReference type="EMBL" id="BBLT01000005">
    <property type="protein sequence ID" value="GAL85402.1"/>
    <property type="molecule type" value="Genomic_DNA"/>
</dbReference>
<evidence type="ECO:0000256" key="3">
    <source>
        <dbReference type="ARBA" id="ARBA00004571"/>
    </source>
</evidence>
<dbReference type="InterPro" id="IPR003187">
    <property type="entry name" value="PLipase_A1"/>
</dbReference>
<keyword evidence="10 20" id="KW-0479">Metal-binding</keyword>